<dbReference type="Proteomes" id="UP000274756">
    <property type="component" value="Unassembled WGS sequence"/>
</dbReference>
<dbReference type="EMBL" id="UYYG01000015">
    <property type="protein sequence ID" value="VDN51214.1"/>
    <property type="molecule type" value="Genomic_DNA"/>
</dbReference>
<dbReference type="GO" id="GO:0005509">
    <property type="term" value="F:calcium ion binding"/>
    <property type="evidence" value="ECO:0007669"/>
    <property type="project" value="TreeGrafter"/>
</dbReference>
<dbReference type="STRING" id="318479.A0A0N4UFR2"/>
<dbReference type="Proteomes" id="UP000038040">
    <property type="component" value="Unplaced"/>
</dbReference>
<dbReference type="WBParaSite" id="DME_0000629001-mRNA-1">
    <property type="protein sequence ID" value="DME_0000629001-mRNA-1"/>
    <property type="gene ID" value="DME_0000629001"/>
</dbReference>
<evidence type="ECO:0000313" key="1">
    <source>
        <dbReference type="EMBL" id="VDN51214.1"/>
    </source>
</evidence>
<reference evidence="1 3" key="2">
    <citation type="submission" date="2018-11" db="EMBL/GenBank/DDBJ databases">
        <authorList>
            <consortium name="Pathogen Informatics"/>
        </authorList>
    </citation>
    <scope>NUCLEOTIDE SEQUENCE [LARGE SCALE GENOMIC DNA]</scope>
</reference>
<gene>
    <name evidence="1" type="ORF">DME_LOCUS1187</name>
</gene>
<dbReference type="GO" id="GO:0005886">
    <property type="term" value="C:plasma membrane"/>
    <property type="evidence" value="ECO:0007669"/>
    <property type="project" value="TreeGrafter"/>
</dbReference>
<dbReference type="OrthoDB" id="67700at2759"/>
<dbReference type="GO" id="GO:0005544">
    <property type="term" value="F:calcium-dependent phospholipid binding"/>
    <property type="evidence" value="ECO:0007669"/>
    <property type="project" value="TreeGrafter"/>
</dbReference>
<accession>A0A0N4UFR2</accession>
<dbReference type="InterPro" id="IPR035892">
    <property type="entry name" value="C2_domain_sf"/>
</dbReference>
<proteinExistence type="predicted"/>
<reference evidence="4" key="1">
    <citation type="submission" date="2017-02" db="UniProtKB">
        <authorList>
            <consortium name="WormBaseParasite"/>
        </authorList>
    </citation>
    <scope>IDENTIFICATION</scope>
</reference>
<protein>
    <submittedName>
        <fullName evidence="4">C2 domain-containing protein</fullName>
    </submittedName>
</protein>
<dbReference type="AlphaFoldDB" id="A0A0N4UFR2"/>
<dbReference type="GO" id="GO:0030276">
    <property type="term" value="F:clathrin binding"/>
    <property type="evidence" value="ECO:0007669"/>
    <property type="project" value="TreeGrafter"/>
</dbReference>
<keyword evidence="3" id="KW-1185">Reference proteome</keyword>
<organism evidence="2 4">
    <name type="scientific">Dracunculus medinensis</name>
    <name type="common">Guinea worm</name>
    <dbReference type="NCBI Taxonomy" id="318479"/>
    <lineage>
        <taxon>Eukaryota</taxon>
        <taxon>Metazoa</taxon>
        <taxon>Ecdysozoa</taxon>
        <taxon>Nematoda</taxon>
        <taxon>Chromadorea</taxon>
        <taxon>Rhabditida</taxon>
        <taxon>Spirurina</taxon>
        <taxon>Dracunculoidea</taxon>
        <taxon>Dracunculidae</taxon>
        <taxon>Dracunculus</taxon>
    </lineage>
</organism>
<dbReference type="GO" id="GO:0098793">
    <property type="term" value="C:presynapse"/>
    <property type="evidence" value="ECO:0007669"/>
    <property type="project" value="GOC"/>
</dbReference>
<dbReference type="PANTHER" id="PTHR10024">
    <property type="entry name" value="SYNAPTOTAGMIN"/>
    <property type="match status" value="1"/>
</dbReference>
<dbReference type="Gene3D" id="2.60.40.150">
    <property type="entry name" value="C2 domain"/>
    <property type="match status" value="1"/>
</dbReference>
<dbReference type="GO" id="GO:0001786">
    <property type="term" value="F:phosphatidylserine binding"/>
    <property type="evidence" value="ECO:0007669"/>
    <property type="project" value="TreeGrafter"/>
</dbReference>
<evidence type="ECO:0000313" key="3">
    <source>
        <dbReference type="Proteomes" id="UP000274756"/>
    </source>
</evidence>
<dbReference type="SUPFAM" id="SSF49562">
    <property type="entry name" value="C2 domain (Calcium/lipid-binding domain, CaLB)"/>
    <property type="match status" value="1"/>
</dbReference>
<name>A0A0N4UFR2_DRAME</name>
<dbReference type="GO" id="GO:0048791">
    <property type="term" value="P:calcium ion-regulated exocytosis of neurotransmitter"/>
    <property type="evidence" value="ECO:0007669"/>
    <property type="project" value="TreeGrafter"/>
</dbReference>
<dbReference type="GO" id="GO:0000149">
    <property type="term" value="F:SNARE binding"/>
    <property type="evidence" value="ECO:0007669"/>
    <property type="project" value="TreeGrafter"/>
</dbReference>
<sequence length="146" mass="16936">MDDPDCSVGEIRFSLFYQKDRLSIIIFRAQKLDPSINEAMVRIYLVQPGRRVLKKKTSVKPVIDHCVDFSESIFINISQSKLQKSNIRLSFVAIDYQNTNSVGHVTIGPRTSGKELGHWQRLLLPHDRPIMMSHYIKPKIRTQKRD</sequence>
<evidence type="ECO:0000313" key="2">
    <source>
        <dbReference type="Proteomes" id="UP000038040"/>
    </source>
</evidence>
<dbReference type="GO" id="GO:0070382">
    <property type="term" value="C:exocytic vesicle"/>
    <property type="evidence" value="ECO:0007669"/>
    <property type="project" value="TreeGrafter"/>
</dbReference>
<evidence type="ECO:0000313" key="4">
    <source>
        <dbReference type="WBParaSite" id="DME_0000629001-mRNA-1"/>
    </source>
</evidence>
<dbReference type="GO" id="GO:0048488">
    <property type="term" value="P:synaptic vesicle endocytosis"/>
    <property type="evidence" value="ECO:0007669"/>
    <property type="project" value="TreeGrafter"/>
</dbReference>
<dbReference type="PANTHER" id="PTHR10024:SF252">
    <property type="entry name" value="SYNAPTOTAGMIN-12"/>
    <property type="match status" value="1"/>
</dbReference>